<sequence length="335" mass="38771">MPYLGRHHYERKSAVESKKWIETLVVNRNPSKIFNVTDGELFPPTQAYTTRSLKNLPKCLENWVIVPNAFPNHKHSRSDDPEFVEWRDFYFEVIAPFLSRFDSKLQFAEFVQSLDNIGSDGPHSADAQYFRKDIGPVMAEFWKAGLFFEAVADAEKSLSSLLSYGPGSMCSWAGEKDATLDQLHTKYPAKYDWKPRPNAALALPTDVEKPDKVLVDKGQAPCSLNLRKDVAKFAKKKMHYLKHGDRNKYSDRNKYLYKYGAPKISLRKLKKADQKVVRQLLRPYQFKDENALMRKPRYTARDLKQGRTPEDIVRNEEHDHTPLVMRLPPGDHPLM</sequence>
<name>A0A6A6T665_9PLEO</name>
<proteinExistence type="predicted"/>
<evidence type="ECO:0000313" key="2">
    <source>
        <dbReference type="Proteomes" id="UP000799324"/>
    </source>
</evidence>
<dbReference type="AlphaFoldDB" id="A0A6A6T665"/>
<protein>
    <submittedName>
        <fullName evidence="1">Uncharacterized protein</fullName>
    </submittedName>
</protein>
<reference evidence="1" key="1">
    <citation type="journal article" date="2020" name="Stud. Mycol.">
        <title>101 Dothideomycetes genomes: a test case for predicting lifestyles and emergence of pathogens.</title>
        <authorList>
            <person name="Haridas S."/>
            <person name="Albert R."/>
            <person name="Binder M."/>
            <person name="Bloem J."/>
            <person name="Labutti K."/>
            <person name="Salamov A."/>
            <person name="Andreopoulos B."/>
            <person name="Baker S."/>
            <person name="Barry K."/>
            <person name="Bills G."/>
            <person name="Bluhm B."/>
            <person name="Cannon C."/>
            <person name="Castanera R."/>
            <person name="Culley D."/>
            <person name="Daum C."/>
            <person name="Ezra D."/>
            <person name="Gonzalez J."/>
            <person name="Henrissat B."/>
            <person name="Kuo A."/>
            <person name="Liang C."/>
            <person name="Lipzen A."/>
            <person name="Lutzoni F."/>
            <person name="Magnuson J."/>
            <person name="Mondo S."/>
            <person name="Nolan M."/>
            <person name="Ohm R."/>
            <person name="Pangilinan J."/>
            <person name="Park H.-J."/>
            <person name="Ramirez L."/>
            <person name="Alfaro M."/>
            <person name="Sun H."/>
            <person name="Tritt A."/>
            <person name="Yoshinaga Y."/>
            <person name="Zwiers L.-H."/>
            <person name="Turgeon B."/>
            <person name="Goodwin S."/>
            <person name="Spatafora J."/>
            <person name="Crous P."/>
            <person name="Grigoriev I."/>
        </authorList>
    </citation>
    <scope>NUCLEOTIDE SEQUENCE</scope>
    <source>
        <strain evidence="1">CBS 122681</strain>
    </source>
</reference>
<dbReference type="Proteomes" id="UP000799324">
    <property type="component" value="Unassembled WGS sequence"/>
</dbReference>
<keyword evidence="2" id="KW-1185">Reference proteome</keyword>
<gene>
    <name evidence="1" type="ORF">K491DRAFT_716525</name>
</gene>
<evidence type="ECO:0000313" key="1">
    <source>
        <dbReference type="EMBL" id="KAF2655162.1"/>
    </source>
</evidence>
<accession>A0A6A6T665</accession>
<dbReference type="EMBL" id="MU004353">
    <property type="protein sequence ID" value="KAF2655162.1"/>
    <property type="molecule type" value="Genomic_DNA"/>
</dbReference>
<organism evidence="1 2">
    <name type="scientific">Lophiostoma macrostomum CBS 122681</name>
    <dbReference type="NCBI Taxonomy" id="1314788"/>
    <lineage>
        <taxon>Eukaryota</taxon>
        <taxon>Fungi</taxon>
        <taxon>Dikarya</taxon>
        <taxon>Ascomycota</taxon>
        <taxon>Pezizomycotina</taxon>
        <taxon>Dothideomycetes</taxon>
        <taxon>Pleosporomycetidae</taxon>
        <taxon>Pleosporales</taxon>
        <taxon>Lophiostomataceae</taxon>
        <taxon>Lophiostoma</taxon>
    </lineage>
</organism>